<dbReference type="SUPFAM" id="SSF48452">
    <property type="entry name" value="TPR-like"/>
    <property type="match status" value="1"/>
</dbReference>
<dbReference type="KEGG" id="pdj:D0907_16105"/>
<dbReference type="EMBL" id="CP032090">
    <property type="protein sequence ID" value="AXV66712.1"/>
    <property type="molecule type" value="Genomic_DNA"/>
</dbReference>
<protein>
    <recommendedName>
        <fullName evidence="4">Tetratricopeptide repeat protein</fullName>
    </recommendedName>
</protein>
<feature type="signal peptide" evidence="1">
    <location>
        <begin position="1"/>
        <end position="22"/>
    </location>
</feature>
<proteinExistence type="predicted"/>
<sequence length="379" mass="42936">MKQLFCILLISMLLLGCASKSNQPVMPPRVADLLNSTLFQPVTLKDTELFALPIDEQQQFLDYFTQRQGGYLRDDQILYHYLENKLTNFNYYSETLTASETIQKQKGNCISLAILTQAYAQLAGLKTGFQSVSSEPVYSKESNIVYVSGHFRTKVYAPLDDEVTYLITPGSIIDYFPSRGSFYTGKAHLNDLISRYYSNLAAEALAAKQFNLSYSYILKAGDYTPYDPALYNLAAVLHRQAGDLVGAKHIYQTALQHNIENTNLLHNYAVLAEQLDDQVLLTKLNSQLALAKQDPFELLATAINARNNGQYFKARKQLEDAIALAPYLSEPYLELAIINYQQGNEQSSKEWLEKAIELEREDEKRALYHAKLFALNTKQ</sequence>
<dbReference type="Gene3D" id="1.25.40.10">
    <property type="entry name" value="Tetratricopeptide repeat domain"/>
    <property type="match status" value="2"/>
</dbReference>
<evidence type="ECO:0000256" key="1">
    <source>
        <dbReference type="SAM" id="SignalP"/>
    </source>
</evidence>
<name>A0AAD0WDQ2_9GAMM</name>
<dbReference type="Proteomes" id="UP000264605">
    <property type="component" value="Chromosome"/>
</dbReference>
<evidence type="ECO:0000313" key="3">
    <source>
        <dbReference type="Proteomes" id="UP000264605"/>
    </source>
</evidence>
<dbReference type="PROSITE" id="PS51257">
    <property type="entry name" value="PROKAR_LIPOPROTEIN"/>
    <property type="match status" value="1"/>
</dbReference>
<evidence type="ECO:0000313" key="2">
    <source>
        <dbReference type="EMBL" id="AXV66712.1"/>
    </source>
</evidence>
<dbReference type="AlphaFoldDB" id="A0AAD0WDQ2"/>
<organism evidence="2 3">
    <name type="scientific">Pseudoalteromonas lipolytica</name>
    <dbReference type="NCBI Taxonomy" id="570156"/>
    <lineage>
        <taxon>Bacteria</taxon>
        <taxon>Pseudomonadati</taxon>
        <taxon>Pseudomonadota</taxon>
        <taxon>Gammaproteobacteria</taxon>
        <taxon>Alteromonadales</taxon>
        <taxon>Pseudoalteromonadaceae</taxon>
        <taxon>Pseudoalteromonas</taxon>
    </lineage>
</organism>
<feature type="chain" id="PRO_5042078872" description="Tetratricopeptide repeat protein" evidence="1">
    <location>
        <begin position="23"/>
        <end position="379"/>
    </location>
</feature>
<dbReference type="InterPro" id="IPR011990">
    <property type="entry name" value="TPR-like_helical_dom_sf"/>
</dbReference>
<keyword evidence="1" id="KW-0732">Signal</keyword>
<gene>
    <name evidence="2" type="ORF">D0907_16105</name>
</gene>
<accession>A0AAD0WDQ2</accession>
<evidence type="ECO:0008006" key="4">
    <source>
        <dbReference type="Google" id="ProtNLM"/>
    </source>
</evidence>
<dbReference type="SMART" id="SM00028">
    <property type="entry name" value="TPR"/>
    <property type="match status" value="3"/>
</dbReference>
<dbReference type="InterPro" id="IPR019734">
    <property type="entry name" value="TPR_rpt"/>
</dbReference>
<reference evidence="2 3" key="1">
    <citation type="submission" date="2018-08" db="EMBL/GenBank/DDBJ databases">
        <title>Draft genome sequence of Pseudoalteromonas donghaensis HJ51.</title>
        <authorList>
            <person name="Oh J."/>
            <person name="Roh D."/>
        </authorList>
    </citation>
    <scope>NUCLEOTIDE SEQUENCE [LARGE SCALE GENOMIC DNA]</scope>
    <source>
        <strain evidence="2 3">HJ51</strain>
    </source>
</reference>